<reference evidence="2 3" key="1">
    <citation type="submission" date="2020-07" db="EMBL/GenBank/DDBJ databases">
        <title>Genomic Encyclopedia of Type Strains, Phase IV (KMG-V): Genome sequencing to study the core and pangenomes of soil and plant-associated prokaryotes.</title>
        <authorList>
            <person name="Whitman W."/>
        </authorList>
    </citation>
    <scope>NUCLEOTIDE SEQUENCE [LARGE SCALE GENOMIC DNA]</scope>
    <source>
        <strain evidence="2 3">RH2WT43</strain>
    </source>
</reference>
<evidence type="ECO:0000259" key="1">
    <source>
        <dbReference type="Pfam" id="PF09361"/>
    </source>
</evidence>
<comment type="caution">
    <text evidence="2">The sequence shown here is derived from an EMBL/GenBank/DDBJ whole genome shotgun (WGS) entry which is preliminary data.</text>
</comment>
<sequence length="145" mass="15661">MPFNTHPLPAEVSNMFEQINTQSLALGKSYADAFVKAQGLALAGFERITELNLKTFEDRVKASVEFWTEAAEVRDFEAAKAISAKGVQLAKESAEKLYANSQEVLGVSLKTSEAIGSLAKTSFDSVNETVTDTLNKTVKAAKKAV</sequence>
<dbReference type="Proteomes" id="UP000550401">
    <property type="component" value="Unassembled WGS sequence"/>
</dbReference>
<dbReference type="Pfam" id="PF09361">
    <property type="entry name" value="Phasin_2"/>
    <property type="match status" value="1"/>
</dbReference>
<evidence type="ECO:0000313" key="2">
    <source>
        <dbReference type="EMBL" id="MBA8887088.1"/>
    </source>
</evidence>
<feature type="domain" description="Phasin" evidence="1">
    <location>
        <begin position="25"/>
        <end position="121"/>
    </location>
</feature>
<dbReference type="AlphaFoldDB" id="A0A839F0R2"/>
<dbReference type="RefSeq" id="WP_182530188.1">
    <property type="nucleotide sequence ID" value="NZ_JACGXL010000002.1"/>
</dbReference>
<keyword evidence="3" id="KW-1185">Reference proteome</keyword>
<dbReference type="EMBL" id="JACGXL010000002">
    <property type="protein sequence ID" value="MBA8887088.1"/>
    <property type="molecule type" value="Genomic_DNA"/>
</dbReference>
<protein>
    <submittedName>
        <fullName evidence="2">Phasin family protein</fullName>
    </submittedName>
</protein>
<dbReference type="NCBIfam" id="TIGR01841">
    <property type="entry name" value="phasin"/>
    <property type="match status" value="1"/>
</dbReference>
<organism evidence="2 3">
    <name type="scientific">Dokdonella fugitiva</name>
    <dbReference type="NCBI Taxonomy" id="328517"/>
    <lineage>
        <taxon>Bacteria</taxon>
        <taxon>Pseudomonadati</taxon>
        <taxon>Pseudomonadota</taxon>
        <taxon>Gammaproteobacteria</taxon>
        <taxon>Lysobacterales</taxon>
        <taxon>Rhodanobacteraceae</taxon>
        <taxon>Dokdonella</taxon>
    </lineage>
</organism>
<gene>
    <name evidence="2" type="ORF">FHW12_001302</name>
</gene>
<dbReference type="InterPro" id="IPR018968">
    <property type="entry name" value="Phasin"/>
</dbReference>
<accession>A0A839F0R2</accession>
<name>A0A839F0R2_9GAMM</name>
<dbReference type="InterPro" id="IPR010127">
    <property type="entry name" value="Phasin_subfam-1"/>
</dbReference>
<evidence type="ECO:0000313" key="3">
    <source>
        <dbReference type="Proteomes" id="UP000550401"/>
    </source>
</evidence>
<proteinExistence type="predicted"/>